<keyword evidence="4" id="KW-1185">Reference proteome</keyword>
<sequence length="114" mass="12437">MKFFKYLLIALQLFLVTATWVSAQESLKQSDSTPGYVPKEGFIPDRRTAIAVAIAVLIPIYGEEEVRENRPFVATLKGGKWTVTGSLPKNMVGGVPEVQLSKSNGKILKISAGK</sequence>
<accession>A0A2G8TLG5</accession>
<dbReference type="Proteomes" id="UP000230390">
    <property type="component" value="Unassembled WGS sequence"/>
</dbReference>
<evidence type="ECO:0000313" key="3">
    <source>
        <dbReference type="EMBL" id="PIL46458.1"/>
    </source>
</evidence>
<evidence type="ECO:0000259" key="2">
    <source>
        <dbReference type="Pfam" id="PF15631"/>
    </source>
</evidence>
<reference evidence="3 4" key="1">
    <citation type="submission" date="2017-10" db="EMBL/GenBank/DDBJ databases">
        <title>Massilia psychrophilum sp. nov., a novel purple-pigmented bacterium isolated from Tianshan glacier, Xinjiang Municipality, China.</title>
        <authorList>
            <person name="Wang H."/>
        </authorList>
    </citation>
    <scope>NUCLEOTIDE SEQUENCE [LARGE SCALE GENOMIC DNA]</scope>
    <source>
        <strain evidence="3 4">JCM 30074</strain>
    </source>
</reference>
<feature type="domain" description="NTF2 fold" evidence="2">
    <location>
        <begin position="49"/>
        <end position="113"/>
    </location>
</feature>
<comment type="caution">
    <text evidence="3">The sequence shown here is derived from an EMBL/GenBank/DDBJ whole genome shotgun (WGS) entry which is preliminary data.</text>
</comment>
<evidence type="ECO:0000256" key="1">
    <source>
        <dbReference type="SAM" id="SignalP"/>
    </source>
</evidence>
<dbReference type="AlphaFoldDB" id="A0A2G8TLG5"/>
<organism evidence="3 4">
    <name type="scientific">Massilia eurypsychrophila</name>
    <dbReference type="NCBI Taxonomy" id="1485217"/>
    <lineage>
        <taxon>Bacteria</taxon>
        <taxon>Pseudomonadati</taxon>
        <taxon>Pseudomonadota</taxon>
        <taxon>Betaproteobacteria</taxon>
        <taxon>Burkholderiales</taxon>
        <taxon>Oxalobacteraceae</taxon>
        <taxon>Telluria group</taxon>
        <taxon>Massilia</taxon>
    </lineage>
</organism>
<dbReference type="OrthoDB" id="679072at2"/>
<feature type="chain" id="PRO_5013647943" description="NTF2 fold domain-containing protein" evidence="1">
    <location>
        <begin position="24"/>
        <end position="114"/>
    </location>
</feature>
<name>A0A2G8TLG5_9BURK</name>
<proteinExistence type="predicted"/>
<protein>
    <recommendedName>
        <fullName evidence="2">NTF2 fold domain-containing protein</fullName>
    </recommendedName>
</protein>
<dbReference type="RefSeq" id="WP_099787347.1">
    <property type="nucleotide sequence ID" value="NZ_JBHLYV010000001.1"/>
</dbReference>
<feature type="signal peptide" evidence="1">
    <location>
        <begin position="1"/>
        <end position="23"/>
    </location>
</feature>
<gene>
    <name evidence="3" type="ORF">CR105_05165</name>
</gene>
<dbReference type="EMBL" id="PDOC01000002">
    <property type="protein sequence ID" value="PIL46458.1"/>
    <property type="molecule type" value="Genomic_DNA"/>
</dbReference>
<dbReference type="Pfam" id="PF15631">
    <property type="entry name" value="Imm-NTF2-2"/>
    <property type="match status" value="1"/>
</dbReference>
<keyword evidence="1" id="KW-0732">Signal</keyword>
<dbReference type="InterPro" id="IPR028921">
    <property type="entry name" value="NTF2_fold_dom"/>
</dbReference>
<evidence type="ECO:0000313" key="4">
    <source>
        <dbReference type="Proteomes" id="UP000230390"/>
    </source>
</evidence>